<name>A0A9P4JG02_9PLEO</name>
<keyword evidence="3" id="KW-1185">Reference proteome</keyword>
<dbReference type="Gene3D" id="3.40.630.30">
    <property type="match status" value="1"/>
</dbReference>
<proteinExistence type="predicted"/>
<dbReference type="AlphaFoldDB" id="A0A9P4JG02"/>
<gene>
    <name evidence="2" type="ORF">GQ43DRAFT_444403</name>
</gene>
<dbReference type="Proteomes" id="UP000799536">
    <property type="component" value="Unassembled WGS sequence"/>
</dbReference>
<feature type="region of interest" description="Disordered" evidence="1">
    <location>
        <begin position="81"/>
        <end position="146"/>
    </location>
</feature>
<reference evidence="2" key="1">
    <citation type="journal article" date="2020" name="Stud. Mycol.">
        <title>101 Dothideomycetes genomes: a test case for predicting lifestyles and emergence of pathogens.</title>
        <authorList>
            <person name="Haridas S."/>
            <person name="Albert R."/>
            <person name="Binder M."/>
            <person name="Bloem J."/>
            <person name="Labutti K."/>
            <person name="Salamov A."/>
            <person name="Andreopoulos B."/>
            <person name="Baker S."/>
            <person name="Barry K."/>
            <person name="Bills G."/>
            <person name="Bluhm B."/>
            <person name="Cannon C."/>
            <person name="Castanera R."/>
            <person name="Culley D."/>
            <person name="Daum C."/>
            <person name="Ezra D."/>
            <person name="Gonzalez J."/>
            <person name="Henrissat B."/>
            <person name="Kuo A."/>
            <person name="Liang C."/>
            <person name="Lipzen A."/>
            <person name="Lutzoni F."/>
            <person name="Magnuson J."/>
            <person name="Mondo S."/>
            <person name="Nolan M."/>
            <person name="Ohm R."/>
            <person name="Pangilinan J."/>
            <person name="Park H.-J."/>
            <person name="Ramirez L."/>
            <person name="Alfaro M."/>
            <person name="Sun H."/>
            <person name="Tritt A."/>
            <person name="Yoshinaga Y."/>
            <person name="Zwiers L.-H."/>
            <person name="Turgeon B."/>
            <person name="Goodwin S."/>
            <person name="Spatafora J."/>
            <person name="Crous P."/>
            <person name="Grigoriev I."/>
        </authorList>
    </citation>
    <scope>NUCLEOTIDE SEQUENCE</scope>
    <source>
        <strain evidence="2">ATCC 74209</strain>
    </source>
</reference>
<comment type="caution">
    <text evidence="2">The sequence shown here is derived from an EMBL/GenBank/DDBJ whole genome shotgun (WGS) entry which is preliminary data.</text>
</comment>
<dbReference type="SUPFAM" id="SSF55729">
    <property type="entry name" value="Acyl-CoA N-acyltransferases (Nat)"/>
    <property type="match status" value="1"/>
</dbReference>
<dbReference type="EMBL" id="ML994258">
    <property type="protein sequence ID" value="KAF2197246.1"/>
    <property type="molecule type" value="Genomic_DNA"/>
</dbReference>
<feature type="compositionally biased region" description="Basic and acidic residues" evidence="1">
    <location>
        <begin position="96"/>
        <end position="110"/>
    </location>
</feature>
<organism evidence="2 3">
    <name type="scientific">Delitschia confertaspora ATCC 74209</name>
    <dbReference type="NCBI Taxonomy" id="1513339"/>
    <lineage>
        <taxon>Eukaryota</taxon>
        <taxon>Fungi</taxon>
        <taxon>Dikarya</taxon>
        <taxon>Ascomycota</taxon>
        <taxon>Pezizomycotina</taxon>
        <taxon>Dothideomycetes</taxon>
        <taxon>Pleosporomycetidae</taxon>
        <taxon>Pleosporales</taxon>
        <taxon>Delitschiaceae</taxon>
        <taxon>Delitschia</taxon>
    </lineage>
</organism>
<sequence>MSFGFGTEFVSVLNPPQDLIKDWDHTKRHDQQTSTTVPPVFRDALAVREEVFVNEQGVPLEVEVDEDDKRSWHWVVKASVATISPPSEQPNPIDDTDSRKDTKEEGERRASATASQVPVATIRLIPPPHGPNPYKNESVGDKHPDADPPAEIQATVERKHPTEPYIKLGRLATLKAYRGLGLSGLLIRTALDYAAKHPTIIVPAPSPTTVEQAKAVGKDEDAFTWKGLIMIHAQVAVERMWARHGFVEELINEKGEVEISKEDRWFEEGIEHLAMWKRITVVQPTL</sequence>
<evidence type="ECO:0000313" key="3">
    <source>
        <dbReference type="Proteomes" id="UP000799536"/>
    </source>
</evidence>
<dbReference type="OrthoDB" id="329272at2759"/>
<evidence type="ECO:0000313" key="2">
    <source>
        <dbReference type="EMBL" id="KAF2197246.1"/>
    </source>
</evidence>
<dbReference type="CDD" id="cd04301">
    <property type="entry name" value="NAT_SF"/>
    <property type="match status" value="1"/>
</dbReference>
<dbReference type="InterPro" id="IPR016181">
    <property type="entry name" value="Acyl_CoA_acyltransferase"/>
</dbReference>
<protein>
    <submittedName>
        <fullName evidence="2">Uncharacterized protein</fullName>
    </submittedName>
</protein>
<accession>A0A9P4JG02</accession>
<evidence type="ECO:0000256" key="1">
    <source>
        <dbReference type="SAM" id="MobiDB-lite"/>
    </source>
</evidence>